<dbReference type="Gene3D" id="3.80.10.10">
    <property type="entry name" value="Ribonuclease Inhibitor"/>
    <property type="match status" value="3"/>
</dbReference>
<feature type="compositionally biased region" description="Polar residues" evidence="3">
    <location>
        <begin position="81"/>
        <end position="90"/>
    </location>
</feature>
<evidence type="ECO:0000256" key="2">
    <source>
        <dbReference type="ARBA" id="ARBA00022737"/>
    </source>
</evidence>
<feature type="region of interest" description="Disordered" evidence="3">
    <location>
        <begin position="444"/>
        <end position="466"/>
    </location>
</feature>
<reference evidence="4 5" key="1">
    <citation type="journal article" date="2019" name="Environ. Microbiol.">
        <title>At the nexus of three kingdoms: the genome of the mycorrhizal fungus Gigaspora margarita provides insights into plant, endobacterial and fungal interactions.</title>
        <authorList>
            <person name="Venice F."/>
            <person name="Ghignone S."/>
            <person name="Salvioli di Fossalunga A."/>
            <person name="Amselem J."/>
            <person name="Novero M."/>
            <person name="Xianan X."/>
            <person name="Sedzielewska Toro K."/>
            <person name="Morin E."/>
            <person name="Lipzen A."/>
            <person name="Grigoriev I.V."/>
            <person name="Henrissat B."/>
            <person name="Martin F.M."/>
            <person name="Bonfante P."/>
        </authorList>
    </citation>
    <scope>NUCLEOTIDE SEQUENCE [LARGE SCALE GENOMIC DNA]</scope>
    <source>
        <strain evidence="4 5">BEG34</strain>
    </source>
</reference>
<dbReference type="PANTHER" id="PTHR48051:SF1">
    <property type="entry name" value="RAS SUPPRESSOR PROTEIN 1"/>
    <property type="match status" value="1"/>
</dbReference>
<keyword evidence="1" id="KW-0433">Leucine-rich repeat</keyword>
<evidence type="ECO:0000313" key="4">
    <source>
        <dbReference type="EMBL" id="KAF0482763.1"/>
    </source>
</evidence>
<dbReference type="Proteomes" id="UP000439903">
    <property type="component" value="Unassembled WGS sequence"/>
</dbReference>
<keyword evidence="5" id="KW-1185">Reference proteome</keyword>
<feature type="compositionally biased region" description="Polar residues" evidence="3">
    <location>
        <begin position="385"/>
        <end position="396"/>
    </location>
</feature>
<dbReference type="InterPro" id="IPR001611">
    <property type="entry name" value="Leu-rich_rpt"/>
</dbReference>
<dbReference type="SMART" id="SM00369">
    <property type="entry name" value="LRR_TYP"/>
    <property type="match status" value="14"/>
</dbReference>
<dbReference type="PRINTS" id="PR00019">
    <property type="entry name" value="LEURICHRPT"/>
</dbReference>
<evidence type="ECO:0000256" key="1">
    <source>
        <dbReference type="ARBA" id="ARBA00022614"/>
    </source>
</evidence>
<feature type="compositionally biased region" description="Low complexity" evidence="3">
    <location>
        <begin position="115"/>
        <end position="130"/>
    </location>
</feature>
<feature type="compositionally biased region" description="Low complexity" evidence="3">
    <location>
        <begin position="1081"/>
        <end position="1092"/>
    </location>
</feature>
<dbReference type="EMBL" id="WTPW01000755">
    <property type="protein sequence ID" value="KAF0482763.1"/>
    <property type="molecule type" value="Genomic_DNA"/>
</dbReference>
<dbReference type="InterPro" id="IPR050216">
    <property type="entry name" value="LRR_domain-containing"/>
</dbReference>
<feature type="compositionally biased region" description="Polar residues" evidence="3">
    <location>
        <begin position="172"/>
        <end position="209"/>
    </location>
</feature>
<dbReference type="InterPro" id="IPR003591">
    <property type="entry name" value="Leu-rich_rpt_typical-subtyp"/>
</dbReference>
<dbReference type="FunFam" id="3.80.10.10:FF:001164">
    <property type="entry name" value="GH01279p"/>
    <property type="match status" value="1"/>
</dbReference>
<feature type="compositionally biased region" description="Low complexity" evidence="3">
    <location>
        <begin position="310"/>
        <end position="325"/>
    </location>
</feature>
<keyword evidence="2" id="KW-0677">Repeat</keyword>
<proteinExistence type="predicted"/>
<dbReference type="SMART" id="SM00364">
    <property type="entry name" value="LRR_BAC"/>
    <property type="match status" value="12"/>
</dbReference>
<protein>
    <submittedName>
        <fullName evidence="4">Leucine rich repeat protein</fullName>
    </submittedName>
</protein>
<feature type="region of interest" description="Disordered" evidence="3">
    <location>
        <begin position="172"/>
        <end position="216"/>
    </location>
</feature>
<organism evidence="4 5">
    <name type="scientific">Gigaspora margarita</name>
    <dbReference type="NCBI Taxonomy" id="4874"/>
    <lineage>
        <taxon>Eukaryota</taxon>
        <taxon>Fungi</taxon>
        <taxon>Fungi incertae sedis</taxon>
        <taxon>Mucoromycota</taxon>
        <taxon>Glomeromycotina</taxon>
        <taxon>Glomeromycetes</taxon>
        <taxon>Diversisporales</taxon>
        <taxon>Gigasporaceae</taxon>
        <taxon>Gigaspora</taxon>
    </lineage>
</organism>
<comment type="caution">
    <text evidence="4">The sequence shown here is derived from an EMBL/GenBank/DDBJ whole genome shotgun (WGS) entry which is preliminary data.</text>
</comment>
<dbReference type="InterPro" id="IPR032675">
    <property type="entry name" value="LRR_dom_sf"/>
</dbReference>
<dbReference type="GO" id="GO:0005737">
    <property type="term" value="C:cytoplasm"/>
    <property type="evidence" value="ECO:0007669"/>
    <property type="project" value="TreeGrafter"/>
</dbReference>
<dbReference type="OrthoDB" id="660555at2759"/>
<dbReference type="PROSITE" id="PS51450">
    <property type="entry name" value="LRR"/>
    <property type="match status" value="5"/>
</dbReference>
<dbReference type="AlphaFoldDB" id="A0A8H4EH63"/>
<dbReference type="SUPFAM" id="SSF52058">
    <property type="entry name" value="L domain-like"/>
    <property type="match status" value="2"/>
</dbReference>
<dbReference type="Pfam" id="PF13855">
    <property type="entry name" value="LRR_8"/>
    <property type="match status" value="3"/>
</dbReference>
<feature type="region of interest" description="Disordered" evidence="3">
    <location>
        <begin position="81"/>
        <end position="135"/>
    </location>
</feature>
<name>A0A8H4EH63_GIGMA</name>
<feature type="region of interest" description="Disordered" evidence="3">
    <location>
        <begin position="280"/>
        <end position="367"/>
    </location>
</feature>
<evidence type="ECO:0000256" key="3">
    <source>
        <dbReference type="SAM" id="MobiDB-lite"/>
    </source>
</evidence>
<feature type="region of interest" description="Disordered" evidence="3">
    <location>
        <begin position="1062"/>
        <end position="1094"/>
    </location>
</feature>
<evidence type="ECO:0000313" key="5">
    <source>
        <dbReference type="Proteomes" id="UP000439903"/>
    </source>
</evidence>
<gene>
    <name evidence="4" type="ORF">F8M41_023338</name>
</gene>
<dbReference type="SMART" id="SM00365">
    <property type="entry name" value="LRR_SD22"/>
    <property type="match status" value="6"/>
</dbReference>
<feature type="compositionally biased region" description="Acidic residues" evidence="3">
    <location>
        <begin position="447"/>
        <end position="466"/>
    </location>
</feature>
<feature type="compositionally biased region" description="Polar residues" evidence="3">
    <location>
        <begin position="1068"/>
        <end position="1080"/>
    </location>
</feature>
<dbReference type="PANTHER" id="PTHR48051">
    <property type="match status" value="1"/>
</dbReference>
<feature type="region of interest" description="Disordered" evidence="3">
    <location>
        <begin position="380"/>
        <end position="400"/>
    </location>
</feature>
<sequence>MDTKRFSIQFPALGSLFANKTTTTNDDVPRISSRPDSMFSKISSWWTNLSKLKPRNTANVAPIMVPSTSSSATSLINSQMTNDVNNTQSPKVKKSKKITDLFRRISYKKKERNNNNDNVNDNDNNNNNNNGSTATMVDEHLTHGLSTPSRSQSIKRTSFGTFIEKLNRKFSFNSGSHSTRSSNHRPISSRVNPSKTDWSPSDSTYQNGDVTKVDGKQKQKVKVDGYDLTASTQTLCPDGSSISTTHSTAAETLEFHNNENENENFEDISADVLAPIRISSAKSSSSDDTIKGASGTSRPSRLLDIFTPKSSSQRDSNSSRGSRGSIVHTTNGVPNRHIKINSTILKDPTSLDDSQRENYENRLSSQISPDFEVPYYTIVNEGEDNTSGNDSATEGQAKSEMSPLRLFKKKFYQNFLPSNNQEINSKNKVDSTIINNQISINSNNIEQFDDDSDDESDDNNDDINDELDYLTLDDGIEGDAFTTQLQAPSSSLGASSEHDTTSSKHPFSRIKLFGKSFDSEDPSAFHTHPDSLVANLKVTIPLKYAKDAFSNPQSIDSKGPAILSNCRMAFIPNNFFDGLYNIKELFLDRNSLRDLSEEILKLTKLEILDLSNNCISQFNPRLKLKKMKNLRRINLDNNVLSDITNLCKVKTLRELRANNNFLGTLTMDISKLTKLRLLYLDNNQLENLPDSVGRLKSLCVLRLNNNNLENLPLSVCSLRQLKVLELKSNLLKQLPENFKELENLAKLDVSNNQLTSLPNDIVKCSRLTHLIASNNKLESIPPKFGQLYRLITLNLRQNQINNLPVDFGKLTNLIDLDLSYNELVLLPESLGSLKKLTDIKINNNPSLMAIPDTLQKLSQIKKIYLQHCNLSSIPFTIGEAYNQLNYVNISYNLFDTVPNLQGMNNVTIFNISNNRIVDLTEKLYQLESLCELYVMNNKLTHIPKSIGNLKNLEILDASENLLVELPLSIGDCQNLRELKLRGNSLESLPATLRQLTSLDVFHVGQWPATEFKVVHDEIQQENLKLSPYQFNVPQDAERTLLWRMHDSILKRLKEIDCNDGTSERSLRSYESNASQYGGNQSLSPDFSPSSSSSRDDVILKMTVLKGVYDQIMKDMRNHDRDTSNDDITEPSDSVRKKFKLKDFKFLKIGDNK</sequence>
<accession>A0A8H4EH63</accession>